<organism evidence="9 10">
    <name type="scientific">Enterococcus faecium</name>
    <name type="common">Streptococcus faecium</name>
    <dbReference type="NCBI Taxonomy" id="1352"/>
    <lineage>
        <taxon>Bacteria</taxon>
        <taxon>Bacillati</taxon>
        <taxon>Bacillota</taxon>
        <taxon>Bacilli</taxon>
        <taxon>Lactobacillales</taxon>
        <taxon>Enterococcaceae</taxon>
        <taxon>Enterococcus</taxon>
    </lineage>
</organism>
<keyword evidence="2" id="KW-0673">Quorum sensing</keyword>
<feature type="transmembrane region" description="Helical" evidence="8">
    <location>
        <begin position="106"/>
        <end position="125"/>
    </location>
</feature>
<dbReference type="EMBL" id="QOVC01000001">
    <property type="protein sequence ID" value="KAA0692821.1"/>
    <property type="molecule type" value="Genomic_DNA"/>
</dbReference>
<protein>
    <recommendedName>
        <fullName evidence="11">Accessory regulator AgrB</fullName>
    </recommendedName>
</protein>
<accession>A0A7V7GRN4</accession>
<reference evidence="9 10" key="1">
    <citation type="submission" date="2018-07" db="EMBL/GenBank/DDBJ databases">
        <title>High quality draft genome sequencing of Enterococcus faecium exhibiting probiotic potential isolated from mucus of freshwater fish.</title>
        <authorList>
            <person name="El-Jeni R."/>
            <person name="Ghedira K."/>
            <person name="Abdelhak S."/>
            <person name="El-Bour M."/>
            <person name="Bouhaouala-Zahar B."/>
        </authorList>
    </citation>
    <scope>NUCLEOTIDE SEQUENCE [LARGE SCALE GENOMIC DNA]</scope>
    <source>
        <strain evidence="9 10">R.A73</strain>
    </source>
</reference>
<evidence type="ECO:0008006" key="11">
    <source>
        <dbReference type="Google" id="ProtNLM"/>
    </source>
</evidence>
<dbReference type="GO" id="GO:0006508">
    <property type="term" value="P:proteolysis"/>
    <property type="evidence" value="ECO:0007669"/>
    <property type="project" value="UniProtKB-KW"/>
</dbReference>
<feature type="transmembrane region" description="Helical" evidence="8">
    <location>
        <begin position="79"/>
        <end position="100"/>
    </location>
</feature>
<evidence type="ECO:0000256" key="8">
    <source>
        <dbReference type="SAM" id="Phobius"/>
    </source>
</evidence>
<evidence type="ECO:0000313" key="9">
    <source>
        <dbReference type="EMBL" id="KAA0692821.1"/>
    </source>
</evidence>
<comment type="caution">
    <text evidence="9">The sequence shown here is derived from an EMBL/GenBank/DDBJ whole genome shotgun (WGS) entry which is preliminary data.</text>
</comment>
<keyword evidence="6 8" id="KW-1133">Transmembrane helix</keyword>
<dbReference type="GO" id="GO:0016020">
    <property type="term" value="C:membrane"/>
    <property type="evidence" value="ECO:0007669"/>
    <property type="project" value="InterPro"/>
</dbReference>
<evidence type="ECO:0000256" key="1">
    <source>
        <dbReference type="ARBA" id="ARBA00022475"/>
    </source>
</evidence>
<evidence type="ECO:0000256" key="6">
    <source>
        <dbReference type="ARBA" id="ARBA00022989"/>
    </source>
</evidence>
<dbReference type="Pfam" id="PF04647">
    <property type="entry name" value="AgrB"/>
    <property type="match status" value="1"/>
</dbReference>
<dbReference type="AlphaFoldDB" id="A0A7V7GRN4"/>
<feature type="transmembrane region" description="Helical" evidence="8">
    <location>
        <begin position="145"/>
        <end position="164"/>
    </location>
</feature>
<keyword evidence="7 8" id="KW-0472">Membrane</keyword>
<keyword evidence="1" id="KW-1003">Cell membrane</keyword>
<keyword evidence="3" id="KW-0645">Protease</keyword>
<dbReference type="GO" id="GO:0009372">
    <property type="term" value="P:quorum sensing"/>
    <property type="evidence" value="ECO:0007669"/>
    <property type="project" value="UniProtKB-KW"/>
</dbReference>
<feature type="transmembrane region" description="Helical" evidence="8">
    <location>
        <begin position="37"/>
        <end position="67"/>
    </location>
</feature>
<keyword evidence="4 8" id="KW-0812">Transmembrane</keyword>
<evidence type="ECO:0000256" key="5">
    <source>
        <dbReference type="ARBA" id="ARBA00022801"/>
    </source>
</evidence>
<name>A0A7V7GRN4_ENTFC</name>
<proteinExistence type="predicted"/>
<keyword evidence="5" id="KW-0378">Hydrolase</keyword>
<evidence type="ECO:0000256" key="3">
    <source>
        <dbReference type="ARBA" id="ARBA00022670"/>
    </source>
</evidence>
<dbReference type="InterPro" id="IPR006741">
    <property type="entry name" value="AgrB"/>
</dbReference>
<sequence length="194" mass="22438">MINRFSNHIVLRLVEANLISTEDREIYTFGLSQLTRYVIFLLACTFIGVVNHNLLGITCFVILFIPLRNTTGGFHLKRDLPCFVFSIFTLLVYSSLQSWFEMYSPYLLVTLIIIFAFLQLILPAVDHVNNPINHTGFKIFRICKIKVISIEIIFSFLAILFNFWLVPRTLLITLLLNIISNVIGLLIRRNSLVR</sequence>
<dbReference type="GO" id="GO:0008233">
    <property type="term" value="F:peptidase activity"/>
    <property type="evidence" value="ECO:0007669"/>
    <property type="project" value="UniProtKB-KW"/>
</dbReference>
<dbReference type="Proteomes" id="UP000448762">
    <property type="component" value="Unassembled WGS sequence"/>
</dbReference>
<evidence type="ECO:0000256" key="4">
    <source>
        <dbReference type="ARBA" id="ARBA00022692"/>
    </source>
</evidence>
<feature type="transmembrane region" description="Helical" evidence="8">
    <location>
        <begin position="170"/>
        <end position="187"/>
    </location>
</feature>
<gene>
    <name evidence="9" type="ORF">DTX73_00875</name>
</gene>
<evidence type="ECO:0000313" key="10">
    <source>
        <dbReference type="Proteomes" id="UP000448762"/>
    </source>
</evidence>
<evidence type="ECO:0000256" key="7">
    <source>
        <dbReference type="ARBA" id="ARBA00023136"/>
    </source>
</evidence>
<evidence type="ECO:0000256" key="2">
    <source>
        <dbReference type="ARBA" id="ARBA00022654"/>
    </source>
</evidence>
<dbReference type="RefSeq" id="WP_086328188.1">
    <property type="nucleotide sequence ID" value="NZ_CAMRPW010000018.1"/>
</dbReference>